<keyword evidence="2" id="KW-1185">Reference proteome</keyword>
<evidence type="ECO:0000313" key="2">
    <source>
        <dbReference type="Proteomes" id="UP000094652"/>
    </source>
</evidence>
<dbReference type="AlphaFoldDB" id="A0A1D7XMB9"/>
<protein>
    <submittedName>
        <fullName evidence="1">Uncharacterized protein</fullName>
    </submittedName>
</protein>
<proteinExistence type="predicted"/>
<dbReference type="Proteomes" id="UP000094652">
    <property type="component" value="Chromosome"/>
</dbReference>
<dbReference type="STRING" id="394958.BGI42_11555"/>
<dbReference type="KEGG" id="ctae:BGI42_11555"/>
<name>A0A1D7XMB9_9CLOT</name>
<evidence type="ECO:0000313" key="1">
    <source>
        <dbReference type="EMBL" id="AOR24330.1"/>
    </source>
</evidence>
<gene>
    <name evidence="1" type="ORF">BGI42_11555</name>
</gene>
<reference evidence="2" key="1">
    <citation type="submission" date="2016-09" db="EMBL/GenBank/DDBJ databases">
        <title>Genomics of Clostridium taeniosporum, an organism which forms endospores with ribbon-like appendages.</title>
        <authorList>
            <person name="Walker J.R."/>
        </authorList>
    </citation>
    <scope>NUCLEOTIDE SEQUENCE [LARGE SCALE GENOMIC DNA]</scope>
    <source>
        <strain evidence="2">1/k</strain>
    </source>
</reference>
<dbReference type="OrthoDB" id="1707128at2"/>
<dbReference type="EMBL" id="CP017253">
    <property type="protein sequence ID" value="AOR24330.1"/>
    <property type="molecule type" value="Genomic_DNA"/>
</dbReference>
<organism evidence="1 2">
    <name type="scientific">Clostridium taeniosporum</name>
    <dbReference type="NCBI Taxonomy" id="394958"/>
    <lineage>
        <taxon>Bacteria</taxon>
        <taxon>Bacillati</taxon>
        <taxon>Bacillota</taxon>
        <taxon>Clostridia</taxon>
        <taxon>Eubacteriales</taxon>
        <taxon>Clostridiaceae</taxon>
        <taxon>Clostridium</taxon>
    </lineage>
</organism>
<accession>A0A1D7XMB9</accession>
<sequence>MNKFERLLAESEKDNIIVVEKYFKSKALGLCKGNKIGLSKKLTTIAEKACIYAEEYHGHFKTTVGNITDLKDISNAKQEAIAHAKAIERLCSISHIVAAIKSGANDRYEIAEYLTITDSFFDESIQYHKRKHGIYCECDDIVLYFNNGLGIIRKDIS</sequence>
<dbReference type="RefSeq" id="WP_069680462.1">
    <property type="nucleotide sequence ID" value="NZ_CP017253.2"/>
</dbReference>